<dbReference type="SMART" id="SM00184">
    <property type="entry name" value="RING"/>
    <property type="match status" value="1"/>
</dbReference>
<evidence type="ECO:0000313" key="7">
    <source>
        <dbReference type="RefSeq" id="XP_030373920.1"/>
    </source>
</evidence>
<proteinExistence type="predicted"/>
<keyword evidence="3" id="KW-0862">Zinc</keyword>
<keyword evidence="1" id="KW-0479">Metal-binding</keyword>
<dbReference type="InterPro" id="IPR013083">
    <property type="entry name" value="Znf_RING/FYVE/PHD"/>
</dbReference>
<dbReference type="Proteomes" id="UP000504634">
    <property type="component" value="Unplaced"/>
</dbReference>
<dbReference type="InterPro" id="IPR001841">
    <property type="entry name" value="Znf_RING"/>
</dbReference>
<dbReference type="GO" id="GO:0008270">
    <property type="term" value="F:zinc ion binding"/>
    <property type="evidence" value="ECO:0007669"/>
    <property type="project" value="UniProtKB-KW"/>
</dbReference>
<dbReference type="RefSeq" id="XP_030373920.1">
    <property type="nucleotide sequence ID" value="XM_030518060.1"/>
</dbReference>
<dbReference type="PROSITE" id="PS00518">
    <property type="entry name" value="ZF_RING_1"/>
    <property type="match status" value="1"/>
</dbReference>
<protein>
    <submittedName>
        <fullName evidence="7">Tripartite motif-containing protein 65</fullName>
    </submittedName>
</protein>
<dbReference type="SUPFAM" id="SSF57850">
    <property type="entry name" value="RING/U-box"/>
    <property type="match status" value="1"/>
</dbReference>
<reference evidence="7" key="1">
    <citation type="submission" date="2025-08" db="UniProtKB">
        <authorList>
            <consortium name="RefSeq"/>
        </authorList>
    </citation>
    <scope>IDENTIFICATION</scope>
    <source>
        <strain evidence="7">11010-0011.00</strain>
        <tissue evidence="7">Whole body</tissue>
    </source>
</reference>
<dbReference type="InterPro" id="IPR047126">
    <property type="entry name" value="RNF141-like"/>
</dbReference>
<evidence type="ECO:0000313" key="6">
    <source>
        <dbReference type="Proteomes" id="UP000504634"/>
    </source>
</evidence>
<dbReference type="OrthoDB" id="6105938at2759"/>
<accession>A0A6J2TES1</accession>
<evidence type="ECO:0000259" key="5">
    <source>
        <dbReference type="PROSITE" id="PS50089"/>
    </source>
</evidence>
<dbReference type="PROSITE" id="PS50089">
    <property type="entry name" value="ZF_RING_2"/>
    <property type="match status" value="1"/>
</dbReference>
<keyword evidence="6" id="KW-1185">Reference proteome</keyword>
<evidence type="ECO:0000256" key="1">
    <source>
        <dbReference type="ARBA" id="ARBA00022723"/>
    </source>
</evidence>
<dbReference type="Gene3D" id="3.30.40.10">
    <property type="entry name" value="Zinc/RING finger domain, C3HC4 (zinc finger)"/>
    <property type="match status" value="1"/>
</dbReference>
<feature type="domain" description="RING-type" evidence="5">
    <location>
        <begin position="8"/>
        <end position="48"/>
    </location>
</feature>
<gene>
    <name evidence="7" type="primary">LOC115623623</name>
</gene>
<dbReference type="InterPro" id="IPR017907">
    <property type="entry name" value="Znf_RING_CS"/>
</dbReference>
<dbReference type="PANTHER" id="PTHR12109">
    <property type="entry name" value="RING FINGER PROTEIN 141-RELATED"/>
    <property type="match status" value="1"/>
</dbReference>
<dbReference type="GeneID" id="115623623"/>
<name>A0A6J2TES1_DROLE</name>
<keyword evidence="2 4" id="KW-0863">Zinc-finger</keyword>
<evidence type="ECO:0000256" key="3">
    <source>
        <dbReference type="ARBA" id="ARBA00022833"/>
    </source>
</evidence>
<evidence type="ECO:0000256" key="4">
    <source>
        <dbReference type="PROSITE-ProRule" id="PRU00175"/>
    </source>
</evidence>
<dbReference type="AlphaFoldDB" id="A0A6J2TES1"/>
<dbReference type="Pfam" id="PF13920">
    <property type="entry name" value="zf-C3HC4_3"/>
    <property type="match status" value="1"/>
</dbReference>
<organism evidence="6 7">
    <name type="scientific">Drosophila lebanonensis</name>
    <name type="common">Fruit fly</name>
    <name type="synonym">Scaptodrosophila lebanonensis</name>
    <dbReference type="NCBI Taxonomy" id="7225"/>
    <lineage>
        <taxon>Eukaryota</taxon>
        <taxon>Metazoa</taxon>
        <taxon>Ecdysozoa</taxon>
        <taxon>Arthropoda</taxon>
        <taxon>Hexapoda</taxon>
        <taxon>Insecta</taxon>
        <taxon>Pterygota</taxon>
        <taxon>Neoptera</taxon>
        <taxon>Endopterygota</taxon>
        <taxon>Diptera</taxon>
        <taxon>Brachycera</taxon>
        <taxon>Muscomorpha</taxon>
        <taxon>Ephydroidea</taxon>
        <taxon>Drosophilidae</taxon>
        <taxon>Scaptodrosophila</taxon>
    </lineage>
</organism>
<evidence type="ECO:0000256" key="2">
    <source>
        <dbReference type="ARBA" id="ARBA00022771"/>
    </source>
</evidence>
<sequence length="68" mass="7977">MDRPHDMCAVCLNRKRNKVSIQCKHSFCKRCLQKVYDISPSKSCPLCRAPFEYYIRERGSGTKIVFFS</sequence>